<reference evidence="2 3" key="1">
    <citation type="submission" date="2024-01" db="EMBL/GenBank/DDBJ databases">
        <title>The genomes of 5 underutilized Papilionoideae crops provide insights into root nodulation and disease resistanc.</title>
        <authorList>
            <person name="Yuan L."/>
        </authorList>
    </citation>
    <scope>NUCLEOTIDE SEQUENCE [LARGE SCALE GENOMIC DNA]</scope>
    <source>
        <strain evidence="2">ZHUSHIDOU_FW_LH</strain>
        <tissue evidence="2">Leaf</tissue>
    </source>
</reference>
<keyword evidence="3" id="KW-1185">Reference proteome</keyword>
<proteinExistence type="predicted"/>
<organism evidence="2 3">
    <name type="scientific">Crotalaria pallida</name>
    <name type="common">Smooth rattlebox</name>
    <name type="synonym">Crotalaria striata</name>
    <dbReference type="NCBI Taxonomy" id="3830"/>
    <lineage>
        <taxon>Eukaryota</taxon>
        <taxon>Viridiplantae</taxon>
        <taxon>Streptophyta</taxon>
        <taxon>Embryophyta</taxon>
        <taxon>Tracheophyta</taxon>
        <taxon>Spermatophyta</taxon>
        <taxon>Magnoliopsida</taxon>
        <taxon>eudicotyledons</taxon>
        <taxon>Gunneridae</taxon>
        <taxon>Pentapetalae</taxon>
        <taxon>rosids</taxon>
        <taxon>fabids</taxon>
        <taxon>Fabales</taxon>
        <taxon>Fabaceae</taxon>
        <taxon>Papilionoideae</taxon>
        <taxon>50 kb inversion clade</taxon>
        <taxon>genistoids sensu lato</taxon>
        <taxon>core genistoids</taxon>
        <taxon>Crotalarieae</taxon>
        <taxon>Crotalaria</taxon>
    </lineage>
</organism>
<evidence type="ECO:0000313" key="2">
    <source>
        <dbReference type="EMBL" id="KAK7246795.1"/>
    </source>
</evidence>
<dbReference type="PANTHER" id="PTHR38530">
    <property type="entry name" value="OS06G0468300 PROTEIN"/>
    <property type="match status" value="1"/>
</dbReference>
<evidence type="ECO:0000313" key="3">
    <source>
        <dbReference type="Proteomes" id="UP001372338"/>
    </source>
</evidence>
<dbReference type="AlphaFoldDB" id="A0AAN9HPL0"/>
<feature type="region of interest" description="Disordered" evidence="1">
    <location>
        <begin position="286"/>
        <end position="320"/>
    </location>
</feature>
<feature type="compositionally biased region" description="Polar residues" evidence="1">
    <location>
        <begin position="13"/>
        <end position="29"/>
    </location>
</feature>
<comment type="caution">
    <text evidence="2">The sequence shown here is derived from an EMBL/GenBank/DDBJ whole genome shotgun (WGS) entry which is preliminary data.</text>
</comment>
<dbReference type="EMBL" id="JAYWIO010000008">
    <property type="protein sequence ID" value="KAK7246795.1"/>
    <property type="molecule type" value="Genomic_DNA"/>
</dbReference>
<dbReference type="Proteomes" id="UP001372338">
    <property type="component" value="Unassembled WGS sequence"/>
</dbReference>
<name>A0AAN9HPL0_CROPI</name>
<feature type="region of interest" description="Disordered" evidence="1">
    <location>
        <begin position="1"/>
        <end position="31"/>
    </location>
</feature>
<gene>
    <name evidence="2" type="ORF">RIF29_41665</name>
</gene>
<accession>A0AAN9HPL0</accession>
<protein>
    <submittedName>
        <fullName evidence="2">Uncharacterized protein</fullName>
    </submittedName>
</protein>
<evidence type="ECO:0000256" key="1">
    <source>
        <dbReference type="SAM" id="MobiDB-lite"/>
    </source>
</evidence>
<feature type="compositionally biased region" description="Basic and acidic residues" evidence="1">
    <location>
        <begin position="286"/>
        <end position="295"/>
    </location>
</feature>
<sequence length="782" mass="88477">MELLQPQKPPEPHSQTLNSPENPSSQSFPKKTRDLPNLTECHSCGFKVDVCTTGGKNALRTLYSEWRVVLLCNKCFYKVKSSQICSYCFSIAFSQECFRCIQCRNSVHKNCFFKHKDAAPWSYACLGSEFSVCVDCWIPKPLANHRRRMRKVRGGRIEKKGGALIEKGNARVSGGGNLVRSMVDVVNDANRAVEKKVQSASGAREEVVKKAVVAKRAVEKANNALSLVAKPNGEEGGRNPRRRMMDAVRVFDGSELTFELHPYMSCSRRISKSRCLLNTGYLDTSKRRVSSDDSSCKTSNSGSAGGCDEDEVSGDDKLNEDSYKSSFVSIESSDSDSSTDLTNLCIGRSDAKTSSKDEEELLKEGEGSCSDRLINFAGEDNGLELDRKQADSALHGEERCSGQCDRYFLKYMRKNYRFKANLDSKPRILPNKTGVPFSFSRQSKDDTRITELDVKEDLLKEREGSCSHQLISSCGEYSGLELGHKQAGSALHREERCDGQCDQYFLKYSRKKYRLKTDVDSKLRILHDKIVVPFSCSRISKDGEQAVSNVEEEVLKEGERSCSYRLINFGGEHNGLELDCKQADSALHREKSCDGQRDRYFLKYRRKKYRLKTNVDSKHRFLHDKIGVSLSCSWESKDDERIAELDVGKELLKEGERSCSYRLINFGEKDSDMELDRKQADSAFHGEERCNGQHDRYFLKYRRRLRRLKASRDSKPQAFHDKIYLESQDSAVGVSFSCSRELRTLSNASSQSFHAPLQSSACEHGYISESHTLEGNRELTML</sequence>